<dbReference type="Proteomes" id="UP000198932">
    <property type="component" value="Unassembled WGS sequence"/>
</dbReference>
<evidence type="ECO:0000313" key="3">
    <source>
        <dbReference type="Proteomes" id="UP000198932"/>
    </source>
</evidence>
<dbReference type="STRING" id="35743.SAMN04487937_1076"/>
<sequence>MKRVAVVLALLVVAGLGLALSGFLADFAALGTAVSPALIVHRVALLAALGVVATGRAAADRPVAVAGLLAWAVGLALPLADVI</sequence>
<protein>
    <submittedName>
        <fullName evidence="2">Uncharacterized protein</fullName>
    </submittedName>
</protein>
<keyword evidence="1" id="KW-0472">Membrane</keyword>
<keyword evidence="1" id="KW-1133">Transmembrane helix</keyword>
<evidence type="ECO:0000256" key="1">
    <source>
        <dbReference type="SAM" id="Phobius"/>
    </source>
</evidence>
<reference evidence="3" key="1">
    <citation type="submission" date="2016-10" db="EMBL/GenBank/DDBJ databases">
        <authorList>
            <person name="Varghese N."/>
            <person name="Submissions S."/>
        </authorList>
    </citation>
    <scope>NUCLEOTIDE SEQUENCE [LARGE SCALE GENOMIC DNA]</scope>
    <source>
        <strain evidence="3">RD 26</strain>
    </source>
</reference>
<organism evidence="2 3">
    <name type="scientific">Halorubrum sodomense</name>
    <dbReference type="NCBI Taxonomy" id="35743"/>
    <lineage>
        <taxon>Archaea</taxon>
        <taxon>Methanobacteriati</taxon>
        <taxon>Methanobacteriota</taxon>
        <taxon>Stenosarchaea group</taxon>
        <taxon>Halobacteria</taxon>
        <taxon>Halobacteriales</taxon>
        <taxon>Haloferacaceae</taxon>
        <taxon>Halorubrum</taxon>
    </lineage>
</organism>
<dbReference type="AlphaFoldDB" id="A0A1I6FRG6"/>
<evidence type="ECO:0000313" key="2">
    <source>
        <dbReference type="EMBL" id="SFR32486.1"/>
    </source>
</evidence>
<accession>A0A1I6FRG6</accession>
<name>A0A1I6FRG6_HALSD</name>
<feature type="transmembrane region" description="Helical" evidence="1">
    <location>
        <begin position="63"/>
        <end position="80"/>
    </location>
</feature>
<keyword evidence="3" id="KW-1185">Reference proteome</keyword>
<dbReference type="RefSeq" id="WP_275938234.1">
    <property type="nucleotide sequence ID" value="NZ_FOYN01000002.1"/>
</dbReference>
<feature type="transmembrane region" description="Helical" evidence="1">
    <location>
        <begin position="29"/>
        <end position="51"/>
    </location>
</feature>
<proteinExistence type="predicted"/>
<gene>
    <name evidence="2" type="ORF">SAMN04487937_1076</name>
</gene>
<dbReference type="EMBL" id="FOYN01000002">
    <property type="protein sequence ID" value="SFR32486.1"/>
    <property type="molecule type" value="Genomic_DNA"/>
</dbReference>
<keyword evidence="1" id="KW-0812">Transmembrane</keyword>